<feature type="compositionally biased region" description="Basic and acidic residues" evidence="1">
    <location>
        <begin position="109"/>
        <end position="118"/>
    </location>
</feature>
<evidence type="ECO:0000256" key="1">
    <source>
        <dbReference type="SAM" id="MobiDB-lite"/>
    </source>
</evidence>
<feature type="compositionally biased region" description="Polar residues" evidence="1">
    <location>
        <begin position="121"/>
        <end position="137"/>
    </location>
</feature>
<dbReference type="GeneID" id="111088958"/>
<protein>
    <submittedName>
        <fullName evidence="3">Uncharacterized protein LOC111088958</fullName>
    </submittedName>
</protein>
<accession>A0ABM1TJQ7</accession>
<keyword evidence="2" id="KW-1185">Reference proteome</keyword>
<evidence type="ECO:0000313" key="2">
    <source>
        <dbReference type="Proteomes" id="UP000694941"/>
    </source>
</evidence>
<organism evidence="2 3">
    <name type="scientific">Limulus polyphemus</name>
    <name type="common">Atlantic horseshoe crab</name>
    <dbReference type="NCBI Taxonomy" id="6850"/>
    <lineage>
        <taxon>Eukaryota</taxon>
        <taxon>Metazoa</taxon>
        <taxon>Ecdysozoa</taxon>
        <taxon>Arthropoda</taxon>
        <taxon>Chelicerata</taxon>
        <taxon>Merostomata</taxon>
        <taxon>Xiphosura</taxon>
        <taxon>Limulidae</taxon>
        <taxon>Limulus</taxon>
    </lineage>
</organism>
<evidence type="ECO:0000313" key="3">
    <source>
        <dbReference type="RefSeq" id="XP_022256113.1"/>
    </source>
</evidence>
<gene>
    <name evidence="3" type="primary">LOC111088958</name>
</gene>
<dbReference type="Proteomes" id="UP000694941">
    <property type="component" value="Unplaced"/>
</dbReference>
<dbReference type="RefSeq" id="XP_022256113.1">
    <property type="nucleotide sequence ID" value="XM_022400405.1"/>
</dbReference>
<sequence length="147" mass="15380">MLSASNGASCLSGSHGGYGLLTSHSCYGNTNGGSAATGMYLGTPIVPPSLLYPQLYSGVSQSQLHPSIHLLSNELRSAVDTAQPQRIAGLNNMAASRANSGSVDGEIEPETRNSDNRQPHHVTSTASENTLFGITNGHSDPALWRPY</sequence>
<feature type="region of interest" description="Disordered" evidence="1">
    <location>
        <begin position="95"/>
        <end position="137"/>
    </location>
</feature>
<name>A0ABM1TJQ7_LIMPO</name>
<proteinExistence type="predicted"/>
<reference evidence="3" key="1">
    <citation type="submission" date="2025-08" db="UniProtKB">
        <authorList>
            <consortium name="RefSeq"/>
        </authorList>
    </citation>
    <scope>IDENTIFICATION</scope>
    <source>
        <tissue evidence="3">Muscle</tissue>
    </source>
</reference>